<name>A0ABZ2I4U1_9HYPH</name>
<accession>A0ABZ2I4U1</accession>
<evidence type="ECO:0000313" key="1">
    <source>
        <dbReference type="EMBL" id="WWT34872.1"/>
    </source>
</evidence>
<geneLocation type="plasmid" evidence="1 2">
    <name>unnamed</name>
</geneLocation>
<protein>
    <submittedName>
        <fullName evidence="1">Uncharacterized protein</fullName>
    </submittedName>
</protein>
<sequence length="54" mass="5784">MTAHTKPHQSNPKSRRNLITLSILALFVAASFLFSFTHIGDEVAASAIESGPTT</sequence>
<dbReference type="RefSeq" id="WP_338611010.1">
    <property type="nucleotide sequence ID" value="NZ_CP146276.1"/>
</dbReference>
<proteinExistence type="predicted"/>
<dbReference type="EMBL" id="CP146276">
    <property type="protein sequence ID" value="WWT34872.1"/>
    <property type="molecule type" value="Genomic_DNA"/>
</dbReference>
<reference evidence="1 2" key="1">
    <citation type="submission" date="2024-02" db="EMBL/GenBank/DDBJ databases">
        <title>Complete genome sequence of Pelagibacterium nitratireducens ZH15.</title>
        <authorList>
            <person name="Zhao L.H."/>
        </authorList>
    </citation>
    <scope>NUCLEOTIDE SEQUENCE [LARGE SCALE GENOMIC DNA]</scope>
    <source>
        <strain evidence="1 2">ZH15</strain>
        <plasmid evidence="1 2">unnamed</plasmid>
    </source>
</reference>
<keyword evidence="1" id="KW-0614">Plasmid</keyword>
<organism evidence="1 2">
    <name type="scientific">Pelagibacterium nitratireducens</name>
    <dbReference type="NCBI Taxonomy" id="1046114"/>
    <lineage>
        <taxon>Bacteria</taxon>
        <taxon>Pseudomonadati</taxon>
        <taxon>Pseudomonadota</taxon>
        <taxon>Alphaproteobacteria</taxon>
        <taxon>Hyphomicrobiales</taxon>
        <taxon>Devosiaceae</taxon>
        <taxon>Pelagibacterium</taxon>
    </lineage>
</organism>
<keyword evidence="2" id="KW-1185">Reference proteome</keyword>
<gene>
    <name evidence="1" type="ORF">V6617_18465</name>
</gene>
<dbReference type="Proteomes" id="UP001369958">
    <property type="component" value="Plasmid unnamed"/>
</dbReference>
<evidence type="ECO:0000313" key="2">
    <source>
        <dbReference type="Proteomes" id="UP001369958"/>
    </source>
</evidence>